<keyword evidence="6" id="KW-0804">Transcription</keyword>
<dbReference type="InterPro" id="IPR001356">
    <property type="entry name" value="HD"/>
</dbReference>
<dbReference type="Pfam" id="PF05920">
    <property type="entry name" value="Homeobox_KN"/>
    <property type="match status" value="1"/>
</dbReference>
<dbReference type="FunCoup" id="A0A2P5FJ23">
    <property type="interactions" value="262"/>
</dbReference>
<dbReference type="PROSITE" id="PS50071">
    <property type="entry name" value="HOMEOBOX_2"/>
    <property type="match status" value="1"/>
</dbReference>
<evidence type="ECO:0000313" key="11">
    <source>
        <dbReference type="EMBL" id="PON97805.1"/>
    </source>
</evidence>
<evidence type="ECO:0000256" key="6">
    <source>
        <dbReference type="ARBA" id="ARBA00023163"/>
    </source>
</evidence>
<keyword evidence="7 8" id="KW-0539">Nucleus</keyword>
<evidence type="ECO:0000313" key="12">
    <source>
        <dbReference type="Proteomes" id="UP000237000"/>
    </source>
</evidence>
<proteinExistence type="inferred from homology"/>
<dbReference type="InParanoid" id="A0A2P5FJ23"/>
<evidence type="ECO:0000256" key="2">
    <source>
        <dbReference type="ARBA" id="ARBA00006454"/>
    </source>
</evidence>
<feature type="compositionally biased region" description="Polar residues" evidence="9">
    <location>
        <begin position="101"/>
        <end position="112"/>
    </location>
</feature>
<evidence type="ECO:0000256" key="3">
    <source>
        <dbReference type="ARBA" id="ARBA00023015"/>
    </source>
</evidence>
<keyword evidence="5 8" id="KW-0371">Homeobox</keyword>
<gene>
    <name evidence="11" type="primary">TorBEL1</name>
    <name evidence="11" type="ORF">TorRG33x02_063950</name>
</gene>
<dbReference type="AlphaFoldDB" id="A0A2P5FJ23"/>
<dbReference type="CDD" id="cd00086">
    <property type="entry name" value="homeodomain"/>
    <property type="match status" value="1"/>
</dbReference>
<organism evidence="11 12">
    <name type="scientific">Trema orientale</name>
    <name type="common">Charcoal tree</name>
    <name type="synonym">Celtis orientalis</name>
    <dbReference type="NCBI Taxonomy" id="63057"/>
    <lineage>
        <taxon>Eukaryota</taxon>
        <taxon>Viridiplantae</taxon>
        <taxon>Streptophyta</taxon>
        <taxon>Embryophyta</taxon>
        <taxon>Tracheophyta</taxon>
        <taxon>Spermatophyta</taxon>
        <taxon>Magnoliopsida</taxon>
        <taxon>eudicotyledons</taxon>
        <taxon>Gunneridae</taxon>
        <taxon>Pentapetalae</taxon>
        <taxon>rosids</taxon>
        <taxon>fabids</taxon>
        <taxon>Rosales</taxon>
        <taxon>Cannabaceae</taxon>
        <taxon>Trema</taxon>
    </lineage>
</organism>
<dbReference type="PANTHER" id="PTHR11850">
    <property type="entry name" value="HOMEOBOX PROTEIN TRANSCRIPTION FACTORS"/>
    <property type="match status" value="1"/>
</dbReference>
<evidence type="ECO:0000256" key="5">
    <source>
        <dbReference type="ARBA" id="ARBA00023155"/>
    </source>
</evidence>
<feature type="region of interest" description="Disordered" evidence="9">
    <location>
        <begin position="526"/>
        <end position="579"/>
    </location>
</feature>
<feature type="compositionally biased region" description="Low complexity" evidence="9">
    <location>
        <begin position="71"/>
        <end position="90"/>
    </location>
</feature>
<comment type="caution">
    <text evidence="11">The sequence shown here is derived from an EMBL/GenBank/DDBJ whole genome shotgun (WGS) entry which is preliminary data.</text>
</comment>
<dbReference type="InterPro" id="IPR008422">
    <property type="entry name" value="KN_HD"/>
</dbReference>
<evidence type="ECO:0000256" key="9">
    <source>
        <dbReference type="SAM" id="MobiDB-lite"/>
    </source>
</evidence>
<dbReference type="SUPFAM" id="SSF46689">
    <property type="entry name" value="Homeodomain-like"/>
    <property type="match status" value="1"/>
</dbReference>
<dbReference type="GO" id="GO:0006355">
    <property type="term" value="P:regulation of DNA-templated transcription"/>
    <property type="evidence" value="ECO:0007669"/>
    <property type="project" value="InterPro"/>
</dbReference>
<evidence type="ECO:0000256" key="1">
    <source>
        <dbReference type="ARBA" id="ARBA00004123"/>
    </source>
</evidence>
<feature type="domain" description="Homeobox" evidence="10">
    <location>
        <begin position="453"/>
        <end position="516"/>
    </location>
</feature>
<feature type="DNA-binding region" description="Homeobox" evidence="8">
    <location>
        <begin position="455"/>
        <end position="517"/>
    </location>
</feature>
<evidence type="ECO:0000256" key="7">
    <source>
        <dbReference type="ARBA" id="ARBA00023242"/>
    </source>
</evidence>
<feature type="region of interest" description="Disordered" evidence="9">
    <location>
        <begin position="300"/>
        <end position="325"/>
    </location>
</feature>
<protein>
    <submittedName>
        <fullName evidence="11">Homeodomain transcription factor</fullName>
    </submittedName>
</protein>
<keyword evidence="4 8" id="KW-0238">DNA-binding</keyword>
<evidence type="ECO:0000259" key="10">
    <source>
        <dbReference type="PROSITE" id="PS50071"/>
    </source>
</evidence>
<dbReference type="OrthoDB" id="10056939at2759"/>
<dbReference type="InterPro" id="IPR009057">
    <property type="entry name" value="Homeodomain-like_sf"/>
</dbReference>
<feature type="compositionally biased region" description="Basic and acidic residues" evidence="9">
    <location>
        <begin position="569"/>
        <end position="579"/>
    </location>
</feature>
<dbReference type="SMART" id="SM00389">
    <property type="entry name" value="HOX"/>
    <property type="match status" value="1"/>
</dbReference>
<evidence type="ECO:0000256" key="4">
    <source>
        <dbReference type="ARBA" id="ARBA00023125"/>
    </source>
</evidence>
<feature type="region of interest" description="Disordered" evidence="9">
    <location>
        <begin position="71"/>
        <end position="123"/>
    </location>
</feature>
<dbReference type="InterPro" id="IPR050224">
    <property type="entry name" value="TALE_homeobox"/>
</dbReference>
<dbReference type="GO" id="GO:0005634">
    <property type="term" value="C:nucleus"/>
    <property type="evidence" value="ECO:0007669"/>
    <property type="project" value="UniProtKB-SubCell"/>
</dbReference>
<keyword evidence="12" id="KW-1185">Reference proteome</keyword>
<dbReference type="Gene3D" id="1.10.10.60">
    <property type="entry name" value="Homeodomain-like"/>
    <property type="match status" value="1"/>
</dbReference>
<keyword evidence="3" id="KW-0805">Transcription regulation</keyword>
<feature type="region of interest" description="Disordered" evidence="9">
    <location>
        <begin position="141"/>
        <end position="160"/>
    </location>
</feature>
<name>A0A2P5FJ23_TREOI</name>
<dbReference type="GO" id="GO:0003677">
    <property type="term" value="F:DNA binding"/>
    <property type="evidence" value="ECO:0007669"/>
    <property type="project" value="UniProtKB-UniRule"/>
</dbReference>
<dbReference type="SMART" id="SM00574">
    <property type="entry name" value="POX"/>
    <property type="match status" value="1"/>
</dbReference>
<dbReference type="FunFam" id="1.10.10.60:FF:000083">
    <property type="entry name" value="BEL1-like homeodomain protein 4"/>
    <property type="match status" value="1"/>
</dbReference>
<feature type="compositionally biased region" description="Low complexity" evidence="9">
    <location>
        <begin position="316"/>
        <end position="325"/>
    </location>
</feature>
<dbReference type="Pfam" id="PF07526">
    <property type="entry name" value="POX"/>
    <property type="match status" value="1"/>
</dbReference>
<dbReference type="STRING" id="63057.A0A2P5FJ23"/>
<dbReference type="EMBL" id="JXTC01000029">
    <property type="protein sequence ID" value="PON97805.1"/>
    <property type="molecule type" value="Genomic_DNA"/>
</dbReference>
<feature type="compositionally biased region" description="Low complexity" evidence="9">
    <location>
        <begin position="532"/>
        <end position="542"/>
    </location>
</feature>
<feature type="compositionally biased region" description="Basic and acidic residues" evidence="9">
    <location>
        <begin position="113"/>
        <end position="123"/>
    </location>
</feature>
<evidence type="ECO:0000256" key="8">
    <source>
        <dbReference type="PROSITE-ProRule" id="PRU00108"/>
    </source>
</evidence>
<sequence length="746" mass="82731">MARELCEDKSRNMVSSAGFCYSDVSPSNNPSPAHIQTQFTNQIQDFHESNPEIFNLTTGMEIIGFAKSTDASTNDTTTATTTNPSPSSSSMWKAFTISKAGPSSSKTINESTTSHDHHDHDDHHQHQFYDHFTTGISETSSENLMVGPDQHHHHHQQSTGGWAQENRFLVDDSSLRCVFPCEGNEKPSQGLSLTLNSANPSSIGLQSFELRQTNHHHQQDHHDHMRFISANSRDGFFGKPANIQPQQMDININQDGFLGKSVNLHHQGQFQLRNSKYLNPAQELLNEFCSLGTKHTDLMTKQKSQKLSKQWEDQADNGSSGASSSKKQSLYSLEFMELQKRKTKLLSMLDEVERRYKHYCDQMKAVVSSFEAVAGAGAATVYSALASKAMSRHFRCLKDGIVNQIQATRKAMGEKDAAGAAPGTTRGETPRLRILDQTLRQQRAFQQMTMMESHPWRPQRGLPERSVSVLRAWLFEHFLHPYPSDVDKHILARQTGLSRSQVSNWFINARVRLWKPMVEEMYLEETKEREANNNNNSCSNNNMGGASSDGAVTVDILRDPTRPPTRNQPEQDRKPTADQLVRIDSECLSSIVINPDKSGGSSKSTLQNHQHIQRQQNFGRFGEVSFGSSMQELDFSSYNQAAGQSVLYANHDQNNGNRHAGFSGGGGGGGGVSLTLGLQQHAGGGSHGGVSLAFSPASQSSLFYTRDHIDDQCQPAAAVQYSLLDGEAQNLPYRNLMGAQLLHDLA</sequence>
<dbReference type="Proteomes" id="UP000237000">
    <property type="component" value="Unassembled WGS sequence"/>
</dbReference>
<dbReference type="InterPro" id="IPR006563">
    <property type="entry name" value="POX_dom"/>
</dbReference>
<reference evidence="12" key="1">
    <citation type="submission" date="2016-06" db="EMBL/GenBank/DDBJ databases">
        <title>Parallel loss of symbiosis genes in relatives of nitrogen-fixing non-legume Parasponia.</title>
        <authorList>
            <person name="Van Velzen R."/>
            <person name="Holmer R."/>
            <person name="Bu F."/>
            <person name="Rutten L."/>
            <person name="Van Zeijl A."/>
            <person name="Liu W."/>
            <person name="Santuari L."/>
            <person name="Cao Q."/>
            <person name="Sharma T."/>
            <person name="Shen D."/>
            <person name="Roswanjaya Y."/>
            <person name="Wardhani T."/>
            <person name="Kalhor M.S."/>
            <person name="Jansen J."/>
            <person name="Van den Hoogen J."/>
            <person name="Gungor B."/>
            <person name="Hartog M."/>
            <person name="Hontelez J."/>
            <person name="Verver J."/>
            <person name="Yang W.-C."/>
            <person name="Schijlen E."/>
            <person name="Repin R."/>
            <person name="Schilthuizen M."/>
            <person name="Schranz E."/>
            <person name="Heidstra R."/>
            <person name="Miyata K."/>
            <person name="Fedorova E."/>
            <person name="Kohlen W."/>
            <person name="Bisseling T."/>
            <person name="Smit S."/>
            <person name="Geurts R."/>
        </authorList>
    </citation>
    <scope>NUCLEOTIDE SEQUENCE [LARGE SCALE GENOMIC DNA]</scope>
    <source>
        <strain evidence="12">cv. RG33-2</strain>
    </source>
</reference>
<comment type="similarity">
    <text evidence="2">Belongs to the TALE/BELL homeobox family.</text>
</comment>
<accession>A0A2P5FJ23</accession>
<comment type="subcellular location">
    <subcellularLocation>
        <location evidence="1 8">Nucleus</location>
    </subcellularLocation>
</comment>